<feature type="region of interest" description="Disordered" evidence="5">
    <location>
        <begin position="190"/>
        <end position="211"/>
    </location>
</feature>
<dbReference type="InterPro" id="IPR007452">
    <property type="entry name" value="TamB_C"/>
</dbReference>
<evidence type="ECO:0000256" key="6">
    <source>
        <dbReference type="SAM" id="Phobius"/>
    </source>
</evidence>
<dbReference type="Pfam" id="PF04357">
    <property type="entry name" value="TamB"/>
    <property type="match status" value="1"/>
</dbReference>
<sequence length="1252" mass="135855">MIKRVLNWTKWCTISLITLLIILILAIIGLLYTNAGLNVALWGAQKALPQLTVESSSGAIFPRFSLNNVRYQDDSLFIDTKLKQVTLAINPSCFLEPKVCITELAVDGLDFSMPQLAPSEPAPDSPESTGNTRFRIPIPINLGRLALSDIQLDILGTQVGWQSFTTSASMVRHLLRIGDTNWQNIHLELAKSEPSEPEPKNSTDTPPTPIKLPEVFIPINVDIKRFDVNQFTLQQEQPLVVNHIGLEGSAGDFNVDIRRIELDMPQVSADALAKVELKQGYPLELELNSLIKQTDLKGQALHLSASGSVEKLQAEAELKGAIEAKLVAKLQPLQPELPFDVQLKQGQVQWPIQGKGDYVVEQLELTTKGSLEGYSLDLDSQISGAQLPDMTLTARGYGTLSDIDIQQIDLATLGGHVAGTIKANWDTPVSWAADLSLSDIQPGLQWPQAEGSLSGKLATTGGLTEQGGWQVDLPLLDIDGLLRNYPLNLEGSLKASDIQGTGELLVTTPKLVLAHGENKLEVAGELDKTWDMNAKLHLPDLAKSIPDLSGRVEGDVKLAGKMQQPDVKLDLRADGIHWQDQAALEQLTLQGSVHTAPNLSADLTLNAYQLAYQDQLVDSIKLDVSGGEESHQVALDVISELVSTSLLITGSLQQSPSLIWSGQLERLSLTSMQGPWRLEQPTPIIVDVDKQQANIAAHCWLQADSSLCLDKDTTLGKNGEAALSIKQFDFAQIKSLLPHQTEIQGLVDAQIWAKWAESQPPEVKVNVQLPKGHVEQTIEQPIVLGWESIELNAELKQDRLDADWMIDVVDNGDLSGRISIPDVLAKNKQIDGVLKLTPFSLDFLSPIVGDFSKLKSTLETDVTFSGPILQPKVQGRLTVSDILLKGDISPVDVNSGQLTLDLNGYEVELNAGIQTPDGELKLAGEADWQDIEDWRAHLRVFADELLVKVPPIVQVKVVPDMTISATPTLAKIEGDIGLPWGRIVVEELPPNAVSVSKDQVILDESLQPVDGSGSLPLNIETNVNITIGDDFKLSAFGLEGGLKGQLNVTQKDKGPFITGEVNIVDGSYRSFGQDLLIEEGKILMNGPADQPYVAITAIRNPDNTQDDVTAGVRVTGPADEPSLTIFSDPAMPQANALSYLLRGQDIDAETGGNTMTTTLIGLSLAKSGRLVGEIGQAFGVQDLQLDTAGTGDDSQVTVSGYVLPGLKVQYGVGIFEPVGEFTVRYRLMTDLYVEVVSGLDNAVDLLYQFEFD</sequence>
<reference evidence="8" key="1">
    <citation type="submission" date="2022-02" db="EMBL/GenBank/DDBJ databases">
        <title>Vibrio sp. nov., a new bacterium isolated from Bohai sea, China.</title>
        <authorList>
            <person name="Yuan Y."/>
        </authorList>
    </citation>
    <scope>NUCLEOTIDE SEQUENCE</scope>
    <source>
        <strain evidence="8">DBSS07</strain>
    </source>
</reference>
<proteinExistence type="predicted"/>
<evidence type="ECO:0000256" key="4">
    <source>
        <dbReference type="ARBA" id="ARBA00023136"/>
    </source>
</evidence>
<comment type="caution">
    <text evidence="8">The sequence shown here is derived from an EMBL/GenBank/DDBJ whole genome shotgun (WGS) entry which is preliminary data.</text>
</comment>
<dbReference type="PANTHER" id="PTHR36985:SF1">
    <property type="entry name" value="TRANSLOCATION AND ASSEMBLY MODULE SUBUNIT TAMB"/>
    <property type="match status" value="1"/>
</dbReference>
<evidence type="ECO:0000256" key="5">
    <source>
        <dbReference type="SAM" id="MobiDB-lite"/>
    </source>
</evidence>
<dbReference type="GO" id="GO:0097347">
    <property type="term" value="C:TAM protein secretion complex"/>
    <property type="evidence" value="ECO:0007669"/>
    <property type="project" value="TreeGrafter"/>
</dbReference>
<dbReference type="RefSeq" id="WP_265686818.1">
    <property type="nucleotide sequence ID" value="NZ_JAKRRX010000017.1"/>
</dbReference>
<dbReference type="GO" id="GO:0009306">
    <property type="term" value="P:protein secretion"/>
    <property type="evidence" value="ECO:0007669"/>
    <property type="project" value="InterPro"/>
</dbReference>
<keyword evidence="2 6" id="KW-0812">Transmembrane</keyword>
<name>A0A9X3CCJ7_9VIBR</name>
<dbReference type="Proteomes" id="UP001155586">
    <property type="component" value="Unassembled WGS sequence"/>
</dbReference>
<evidence type="ECO:0000259" key="7">
    <source>
        <dbReference type="Pfam" id="PF04357"/>
    </source>
</evidence>
<dbReference type="EMBL" id="JAKRRX010000017">
    <property type="protein sequence ID" value="MCW8333165.1"/>
    <property type="molecule type" value="Genomic_DNA"/>
</dbReference>
<evidence type="ECO:0000313" key="9">
    <source>
        <dbReference type="Proteomes" id="UP001155586"/>
    </source>
</evidence>
<comment type="subcellular location">
    <subcellularLocation>
        <location evidence="1">Membrane</location>
        <topology evidence="1">Single-pass membrane protein</topology>
    </subcellularLocation>
</comment>
<organism evidence="8 9">
    <name type="scientific">Vibrio paucivorans</name>
    <dbReference type="NCBI Taxonomy" id="2829489"/>
    <lineage>
        <taxon>Bacteria</taxon>
        <taxon>Pseudomonadati</taxon>
        <taxon>Pseudomonadota</taxon>
        <taxon>Gammaproteobacteria</taxon>
        <taxon>Vibrionales</taxon>
        <taxon>Vibrionaceae</taxon>
        <taxon>Vibrio</taxon>
    </lineage>
</organism>
<dbReference type="AlphaFoldDB" id="A0A9X3CCJ7"/>
<keyword evidence="3 6" id="KW-1133">Transmembrane helix</keyword>
<feature type="compositionally biased region" description="Basic and acidic residues" evidence="5">
    <location>
        <begin position="190"/>
        <end position="201"/>
    </location>
</feature>
<dbReference type="GO" id="GO:0005886">
    <property type="term" value="C:plasma membrane"/>
    <property type="evidence" value="ECO:0007669"/>
    <property type="project" value="InterPro"/>
</dbReference>
<feature type="domain" description="Translocation and assembly module TamB C-terminal" evidence="7">
    <location>
        <begin position="917"/>
        <end position="1251"/>
    </location>
</feature>
<protein>
    <submittedName>
        <fullName evidence="8">Translocation/assembly module TamB</fullName>
    </submittedName>
</protein>
<evidence type="ECO:0000256" key="3">
    <source>
        <dbReference type="ARBA" id="ARBA00022989"/>
    </source>
</evidence>
<evidence type="ECO:0000256" key="2">
    <source>
        <dbReference type="ARBA" id="ARBA00022692"/>
    </source>
</evidence>
<feature type="transmembrane region" description="Helical" evidence="6">
    <location>
        <begin position="12"/>
        <end position="32"/>
    </location>
</feature>
<dbReference type="PANTHER" id="PTHR36985">
    <property type="entry name" value="TRANSLOCATION AND ASSEMBLY MODULE SUBUNIT TAMB"/>
    <property type="match status" value="1"/>
</dbReference>
<evidence type="ECO:0000313" key="8">
    <source>
        <dbReference type="EMBL" id="MCW8333165.1"/>
    </source>
</evidence>
<evidence type="ECO:0000256" key="1">
    <source>
        <dbReference type="ARBA" id="ARBA00004167"/>
    </source>
</evidence>
<gene>
    <name evidence="8" type="ORF">MD483_04910</name>
</gene>
<accession>A0A9X3CCJ7</accession>
<keyword evidence="9" id="KW-1185">Reference proteome</keyword>
<keyword evidence="4 6" id="KW-0472">Membrane</keyword>